<dbReference type="RefSeq" id="XP_002734448.1">
    <property type="nucleotide sequence ID" value="XM_002734402.1"/>
</dbReference>
<evidence type="ECO:0000256" key="2">
    <source>
        <dbReference type="ARBA" id="ARBA00023015"/>
    </source>
</evidence>
<feature type="compositionally biased region" description="Low complexity" evidence="4">
    <location>
        <begin position="332"/>
        <end position="345"/>
    </location>
</feature>
<keyword evidence="2" id="KW-0805">Transcription regulation</keyword>
<organism evidence="6 7">
    <name type="scientific">Saccoglossus kowalevskii</name>
    <name type="common">Acorn worm</name>
    <dbReference type="NCBI Taxonomy" id="10224"/>
    <lineage>
        <taxon>Eukaryota</taxon>
        <taxon>Metazoa</taxon>
        <taxon>Hemichordata</taxon>
        <taxon>Enteropneusta</taxon>
        <taxon>Harrimaniidae</taxon>
        <taxon>Saccoglossus</taxon>
    </lineage>
</organism>
<dbReference type="Gene3D" id="6.10.140.1250">
    <property type="match status" value="1"/>
</dbReference>
<dbReference type="InterPro" id="IPR024550">
    <property type="entry name" value="TFIIEa/SarR/Rpc3_HTH_dom"/>
</dbReference>
<dbReference type="PANTHER" id="PTHR13097:SF7">
    <property type="entry name" value="GENERAL TRANSCRIPTION FACTOR IIE SUBUNIT 1"/>
    <property type="match status" value="1"/>
</dbReference>
<evidence type="ECO:0000259" key="5">
    <source>
        <dbReference type="PROSITE" id="PS51344"/>
    </source>
</evidence>
<dbReference type="Pfam" id="PF02002">
    <property type="entry name" value="TFIIE_alpha"/>
    <property type="match status" value="1"/>
</dbReference>
<dbReference type="InterPro" id="IPR021600">
    <property type="entry name" value="TFIIE_asu_C"/>
</dbReference>
<protein>
    <submittedName>
        <fullName evidence="7">General transcription factor IIE subunit 1-like</fullName>
    </submittedName>
</protein>
<gene>
    <name evidence="7" type="primary">LOC100366706</name>
</gene>
<dbReference type="PANTHER" id="PTHR13097">
    <property type="entry name" value="TRANSCRIPTION INITIATION FACTOR IIE, ALPHA SUBUNIT"/>
    <property type="match status" value="1"/>
</dbReference>
<sequence>MSVPVSESELLTVVPSELKKLAKFIVRGFYGIEAALVIDVLIVSPCIKEEDLAALLKYDKKQLRSILNQLKNDQFIKQRMRVETQEDGKMNRHNYYFINYKILVNVVKYKLDRMRQKLETEERDSSCKASFKCTNCMKTYNDFDAKDLYDPYTGEMKCTFCNTVVDEDESAMPKKDSRTLIARFNDEMQPLYNLLRETEELRLAPSILEPEPMTSAPGDTHRRPGQGGHKENQGMEAWSGDATRNRTYDLYDQTVTIDMKEEGMQQVAKETVQAKERPIWMTESTVKGASMESMDLSMGASGSSEDMTQASKSQQDREEIMRALLAHERKGATNATIPGAAAADSDASDSSDSDDDMLPKKAPPAIATTSTMEMESEEEEEEEMVTIGNMKVPLSEVTDEMVAKMSPTEKETYIRMGQEAYAAIYE</sequence>
<keyword evidence="6" id="KW-1185">Reference proteome</keyword>
<dbReference type="SMART" id="SM00531">
    <property type="entry name" value="TFIIE"/>
    <property type="match status" value="1"/>
</dbReference>
<name>A0ABM0GPH6_SACKO</name>
<feature type="region of interest" description="Disordered" evidence="4">
    <location>
        <begin position="332"/>
        <end position="378"/>
    </location>
</feature>
<dbReference type="PROSITE" id="PS51344">
    <property type="entry name" value="HTH_TFE_IIE"/>
    <property type="match status" value="1"/>
</dbReference>
<evidence type="ECO:0000313" key="6">
    <source>
        <dbReference type="Proteomes" id="UP000694865"/>
    </source>
</evidence>
<evidence type="ECO:0000313" key="7">
    <source>
        <dbReference type="RefSeq" id="XP_002734448.1"/>
    </source>
</evidence>
<dbReference type="Pfam" id="PF11521">
    <property type="entry name" value="TFIIE-A_C"/>
    <property type="match status" value="1"/>
</dbReference>
<evidence type="ECO:0000256" key="1">
    <source>
        <dbReference type="ARBA" id="ARBA00008947"/>
    </source>
</evidence>
<proteinExistence type="inferred from homology"/>
<evidence type="ECO:0000256" key="4">
    <source>
        <dbReference type="SAM" id="MobiDB-lite"/>
    </source>
</evidence>
<evidence type="ECO:0000256" key="3">
    <source>
        <dbReference type="ARBA" id="ARBA00023163"/>
    </source>
</evidence>
<dbReference type="Proteomes" id="UP000694865">
    <property type="component" value="Unplaced"/>
</dbReference>
<dbReference type="InterPro" id="IPR002853">
    <property type="entry name" value="TFIIE_asu"/>
</dbReference>
<dbReference type="InterPro" id="IPR013083">
    <property type="entry name" value="Znf_RING/FYVE/PHD"/>
</dbReference>
<dbReference type="Gene3D" id="3.30.40.10">
    <property type="entry name" value="Zinc/RING finger domain, C3HC4 (zinc finger)"/>
    <property type="match status" value="1"/>
</dbReference>
<feature type="domain" description="HTH TFE/IIEalpha-type" evidence="5">
    <location>
        <begin position="18"/>
        <end position="108"/>
    </location>
</feature>
<feature type="region of interest" description="Disordered" evidence="4">
    <location>
        <begin position="209"/>
        <end position="240"/>
    </location>
</feature>
<dbReference type="InterPro" id="IPR039997">
    <property type="entry name" value="TFE"/>
</dbReference>
<reference evidence="7" key="1">
    <citation type="submission" date="2025-08" db="UniProtKB">
        <authorList>
            <consortium name="RefSeq"/>
        </authorList>
    </citation>
    <scope>IDENTIFICATION</scope>
    <source>
        <tissue evidence="7">Testes</tissue>
    </source>
</reference>
<accession>A0ABM0GPH6</accession>
<feature type="compositionally biased region" description="Acidic residues" evidence="4">
    <location>
        <begin position="346"/>
        <end position="356"/>
    </location>
</feature>
<keyword evidence="3" id="KW-0804">Transcription</keyword>
<dbReference type="InterPro" id="IPR017919">
    <property type="entry name" value="TFIIE/TFIIEa_HTH"/>
</dbReference>
<dbReference type="SUPFAM" id="SSF57783">
    <property type="entry name" value="Zinc beta-ribbon"/>
    <property type="match status" value="1"/>
</dbReference>
<comment type="similarity">
    <text evidence="1">Belongs to the TFIIE alpha subunit family.</text>
</comment>
<dbReference type="GeneID" id="100366706"/>